<evidence type="ECO:0000256" key="1">
    <source>
        <dbReference type="ARBA" id="ARBA00013258"/>
    </source>
</evidence>
<feature type="active site" evidence="7">
    <location>
        <position position="94"/>
    </location>
</feature>
<dbReference type="InterPro" id="IPR014043">
    <property type="entry name" value="Acyl_transferase_dom"/>
</dbReference>
<dbReference type="SUPFAM" id="SSF55048">
    <property type="entry name" value="Probable ACP-binding domain of malonyl-CoA ACP transacylase"/>
    <property type="match status" value="1"/>
</dbReference>
<dbReference type="GO" id="GO:0005829">
    <property type="term" value="C:cytosol"/>
    <property type="evidence" value="ECO:0007669"/>
    <property type="project" value="TreeGrafter"/>
</dbReference>
<sequence length="314" mass="33908">MSNLLVFPGQGSQFVGMGKSFSENFKVSKNVFEEVNESLSLNLTKIMWEGDLTELTKTENAQPALMAVSIAMLKAIENEVGINYDKVLFIAGHSLGEYSALVAANSLKLDVAAKLLKIRGQSMQKAVPVGQGAMAAIIGTSIEQVENLTTEINSIYPECVCDIANDNAPGQVVISGHNVAIDKAIELASNFGSRKAMKLPVSAPFHCSLMLKAAEEMMEAFSEIDITDPIIPIISNITAGIETSKEKIIELLIKQVTGRVRWTETILFAKDNNINTIYEIGAGKVLSGLVKRIDGSLNSISINDPSQIDNFKLS</sequence>
<comment type="similarity">
    <text evidence="6">Belongs to the fabD family.</text>
</comment>
<evidence type="ECO:0000313" key="9">
    <source>
        <dbReference type="EMBL" id="RCL73739.1"/>
    </source>
</evidence>
<feature type="active site" evidence="7">
    <location>
        <position position="206"/>
    </location>
</feature>
<evidence type="ECO:0000256" key="4">
    <source>
        <dbReference type="ARBA" id="ARBA00023315"/>
    </source>
</evidence>
<dbReference type="SMART" id="SM00827">
    <property type="entry name" value="PKS_AT"/>
    <property type="match status" value="1"/>
</dbReference>
<protein>
    <recommendedName>
        <fullName evidence="2 6">Malonyl CoA-acyl carrier protein transacylase</fullName>
        <ecNumber evidence="1 6">2.3.1.39</ecNumber>
    </recommendedName>
</protein>
<dbReference type="InterPro" id="IPR050858">
    <property type="entry name" value="Mal-CoA-ACP_Trans/PKS_FabD"/>
</dbReference>
<accession>A0A368DPH1</accession>
<dbReference type="PANTHER" id="PTHR42681">
    <property type="entry name" value="MALONYL-COA-ACYL CARRIER PROTEIN TRANSACYLASE, MITOCHONDRIAL"/>
    <property type="match status" value="1"/>
</dbReference>
<dbReference type="Pfam" id="PF00698">
    <property type="entry name" value="Acyl_transf_1"/>
    <property type="match status" value="1"/>
</dbReference>
<organism evidence="9 10">
    <name type="scientific">PS1 clade bacterium</name>
    <dbReference type="NCBI Taxonomy" id="2175152"/>
    <lineage>
        <taxon>Bacteria</taxon>
        <taxon>Pseudomonadati</taxon>
        <taxon>Pseudomonadota</taxon>
        <taxon>Alphaproteobacteria</taxon>
        <taxon>PS1 clade</taxon>
    </lineage>
</organism>
<dbReference type="GO" id="GO:0006633">
    <property type="term" value="P:fatty acid biosynthetic process"/>
    <property type="evidence" value="ECO:0007669"/>
    <property type="project" value="TreeGrafter"/>
</dbReference>
<gene>
    <name evidence="9" type="primary">fabD</name>
    <name evidence="9" type="ORF">DBW71_02885</name>
</gene>
<evidence type="ECO:0000256" key="7">
    <source>
        <dbReference type="PIRSR" id="PIRSR000446-1"/>
    </source>
</evidence>
<proteinExistence type="inferred from homology"/>
<name>A0A368DPH1_9PROT</name>
<dbReference type="FunFam" id="3.30.70.250:FF:000001">
    <property type="entry name" value="Malonyl CoA-acyl carrier protein transacylase"/>
    <property type="match status" value="1"/>
</dbReference>
<dbReference type="EMBL" id="QOQD01000005">
    <property type="protein sequence ID" value="RCL73739.1"/>
    <property type="molecule type" value="Genomic_DNA"/>
</dbReference>
<dbReference type="PANTHER" id="PTHR42681:SF1">
    <property type="entry name" value="MALONYL-COA-ACYL CARRIER PROTEIN TRANSACYLASE, MITOCHONDRIAL"/>
    <property type="match status" value="1"/>
</dbReference>
<dbReference type="InterPro" id="IPR004410">
    <property type="entry name" value="Malonyl_CoA-ACP_transAc_FabD"/>
</dbReference>
<dbReference type="Gene3D" id="3.30.70.250">
    <property type="entry name" value="Malonyl-CoA ACP transacylase, ACP-binding"/>
    <property type="match status" value="1"/>
</dbReference>
<dbReference type="AlphaFoldDB" id="A0A368DPH1"/>
<evidence type="ECO:0000256" key="6">
    <source>
        <dbReference type="PIRNR" id="PIRNR000446"/>
    </source>
</evidence>
<keyword evidence="4 6" id="KW-0012">Acyltransferase</keyword>
<evidence type="ECO:0000259" key="8">
    <source>
        <dbReference type="SMART" id="SM00827"/>
    </source>
</evidence>
<evidence type="ECO:0000313" key="10">
    <source>
        <dbReference type="Proteomes" id="UP000253570"/>
    </source>
</evidence>
<evidence type="ECO:0000256" key="5">
    <source>
        <dbReference type="ARBA" id="ARBA00048462"/>
    </source>
</evidence>
<dbReference type="InterPro" id="IPR016035">
    <property type="entry name" value="Acyl_Trfase/lysoPLipase"/>
</dbReference>
<evidence type="ECO:0000256" key="3">
    <source>
        <dbReference type="ARBA" id="ARBA00022679"/>
    </source>
</evidence>
<dbReference type="Gene3D" id="3.40.366.10">
    <property type="entry name" value="Malonyl-Coenzyme A Acyl Carrier Protein, domain 2"/>
    <property type="match status" value="1"/>
</dbReference>
<dbReference type="InterPro" id="IPR024925">
    <property type="entry name" value="Malonyl_CoA-ACP_transAc"/>
</dbReference>
<keyword evidence="3 6" id="KW-0808">Transferase</keyword>
<dbReference type="EC" id="2.3.1.39" evidence="1 6"/>
<comment type="catalytic activity">
    <reaction evidence="5 6">
        <text>holo-[ACP] + malonyl-CoA = malonyl-[ACP] + CoA</text>
        <dbReference type="Rhea" id="RHEA:41792"/>
        <dbReference type="Rhea" id="RHEA-COMP:9623"/>
        <dbReference type="Rhea" id="RHEA-COMP:9685"/>
        <dbReference type="ChEBI" id="CHEBI:57287"/>
        <dbReference type="ChEBI" id="CHEBI:57384"/>
        <dbReference type="ChEBI" id="CHEBI:64479"/>
        <dbReference type="ChEBI" id="CHEBI:78449"/>
        <dbReference type="EC" id="2.3.1.39"/>
    </reaction>
</comment>
<dbReference type="InterPro" id="IPR001227">
    <property type="entry name" value="Ac_transferase_dom_sf"/>
</dbReference>
<dbReference type="PIRSF" id="PIRSF000446">
    <property type="entry name" value="Mct"/>
    <property type="match status" value="1"/>
</dbReference>
<dbReference type="Proteomes" id="UP000253570">
    <property type="component" value="Unassembled WGS sequence"/>
</dbReference>
<feature type="domain" description="Malonyl-CoA:ACP transacylase (MAT)" evidence="8">
    <location>
        <begin position="6"/>
        <end position="311"/>
    </location>
</feature>
<dbReference type="NCBIfam" id="TIGR00128">
    <property type="entry name" value="fabD"/>
    <property type="match status" value="1"/>
</dbReference>
<reference evidence="9 10" key="1">
    <citation type="journal article" date="2018" name="Microbiome">
        <title>Fine metagenomic profile of the Mediterranean stratified and mixed water columns revealed by assembly and recruitment.</title>
        <authorList>
            <person name="Haro-Moreno J.M."/>
            <person name="Lopez-Perez M."/>
            <person name="De La Torre J.R."/>
            <person name="Picazo A."/>
            <person name="Camacho A."/>
            <person name="Rodriguez-Valera F."/>
        </authorList>
    </citation>
    <scope>NUCLEOTIDE SEQUENCE [LARGE SCALE GENOMIC DNA]</scope>
    <source>
        <strain evidence="9">MED-G57</strain>
    </source>
</reference>
<dbReference type="GO" id="GO:0004314">
    <property type="term" value="F:[acyl-carrier-protein] S-malonyltransferase activity"/>
    <property type="evidence" value="ECO:0007669"/>
    <property type="project" value="UniProtKB-EC"/>
</dbReference>
<dbReference type="InterPro" id="IPR016036">
    <property type="entry name" value="Malonyl_transacylase_ACP-bd"/>
</dbReference>
<evidence type="ECO:0000256" key="2">
    <source>
        <dbReference type="ARBA" id="ARBA00018953"/>
    </source>
</evidence>
<comment type="caution">
    <text evidence="9">The sequence shown here is derived from an EMBL/GenBank/DDBJ whole genome shotgun (WGS) entry which is preliminary data.</text>
</comment>
<dbReference type="SUPFAM" id="SSF52151">
    <property type="entry name" value="FabD/lysophospholipase-like"/>
    <property type="match status" value="1"/>
</dbReference>